<dbReference type="PANTHER" id="PTHR21621:SF0">
    <property type="entry name" value="BETA-CITRYLGLUTAMATE SYNTHASE B-RELATED"/>
    <property type="match status" value="1"/>
</dbReference>
<dbReference type="GO" id="GO:0005524">
    <property type="term" value="F:ATP binding"/>
    <property type="evidence" value="ECO:0007669"/>
    <property type="project" value="UniProtKB-UniRule"/>
</dbReference>
<keyword evidence="4" id="KW-1185">Reference proteome</keyword>
<comment type="caution">
    <text evidence="3">The sequence shown here is derived from an EMBL/GenBank/DDBJ whole genome shotgun (WGS) entry which is preliminary data.</text>
</comment>
<evidence type="ECO:0000259" key="2">
    <source>
        <dbReference type="PROSITE" id="PS50975"/>
    </source>
</evidence>
<dbReference type="OrthoDB" id="583309at2"/>
<evidence type="ECO:0000313" key="3">
    <source>
        <dbReference type="EMBL" id="CCF85188.1"/>
    </source>
</evidence>
<dbReference type="EMBL" id="CAGS01000401">
    <property type="protein sequence ID" value="CCF85188.1"/>
    <property type="molecule type" value="Genomic_DNA"/>
</dbReference>
<keyword evidence="1" id="KW-0547">Nucleotide-binding</keyword>
<sequence length="314" mass="35288">MMRADTVLIVAPEEDIHAQGVQAVLQRSGIRVVRVDTADFPTTLGLILEWSSTHVSKLILADGTEMTRDEITAVWWRRPRSFRIDAAVIDARDREFGRLNAVHAFEALVTTLPARVVNDLWMERRALRKGLQLEIASQCGLRIPYTIISNDAAVIRAVAAARPRMIYKPLEKINGAADGTKMLELEDIPRLTQLRHGPAIFQEFIEPGYDLRIYIIGDTIYSAKLTSDHPSGRVDIRMDFSAHIEPYVLPEPLQMALFRMMKTLGLVSGAIDMKVDVDGNYFFLEVNPSGQWIYIEMETGQPITETLAAYLAGH</sequence>
<dbReference type="Gene3D" id="3.30.470.20">
    <property type="entry name" value="ATP-grasp fold, B domain"/>
    <property type="match status" value="1"/>
</dbReference>
<dbReference type="InterPro" id="IPR011761">
    <property type="entry name" value="ATP-grasp"/>
</dbReference>
<dbReference type="GO" id="GO:0005737">
    <property type="term" value="C:cytoplasm"/>
    <property type="evidence" value="ECO:0007669"/>
    <property type="project" value="TreeGrafter"/>
</dbReference>
<accession>I4EKH6</accession>
<protein>
    <submittedName>
        <fullName evidence="3">Putative RimK domain protein ATP-grasp</fullName>
    </submittedName>
</protein>
<dbReference type="SUPFAM" id="SSF56059">
    <property type="entry name" value="Glutathione synthetase ATP-binding domain-like"/>
    <property type="match status" value="1"/>
</dbReference>
<evidence type="ECO:0000256" key="1">
    <source>
        <dbReference type="PROSITE-ProRule" id="PRU00409"/>
    </source>
</evidence>
<proteinExistence type="predicted"/>
<dbReference type="Proteomes" id="UP000004221">
    <property type="component" value="Unassembled WGS sequence"/>
</dbReference>
<dbReference type="RefSeq" id="WP_008479910.1">
    <property type="nucleotide sequence ID" value="NZ_CAGS01000401.1"/>
</dbReference>
<evidence type="ECO:0000313" key="4">
    <source>
        <dbReference type="Proteomes" id="UP000004221"/>
    </source>
</evidence>
<dbReference type="GO" id="GO:0046872">
    <property type="term" value="F:metal ion binding"/>
    <property type="evidence" value="ECO:0007669"/>
    <property type="project" value="InterPro"/>
</dbReference>
<dbReference type="GO" id="GO:0009432">
    <property type="term" value="P:SOS response"/>
    <property type="evidence" value="ECO:0007669"/>
    <property type="project" value="TreeGrafter"/>
</dbReference>
<dbReference type="Pfam" id="PF21068">
    <property type="entry name" value="ATPgraspMvdD"/>
    <property type="match status" value="1"/>
</dbReference>
<gene>
    <name evidence="3" type="ORF">NITHO_460024</name>
</gene>
<feature type="domain" description="ATP-grasp" evidence="2">
    <location>
        <begin position="133"/>
        <end position="312"/>
    </location>
</feature>
<dbReference type="PROSITE" id="PS50975">
    <property type="entry name" value="ATP_GRASP"/>
    <property type="match status" value="1"/>
</dbReference>
<organism evidence="3 4">
    <name type="scientific">Nitrolancea hollandica Lb</name>
    <dbReference type="NCBI Taxonomy" id="1129897"/>
    <lineage>
        <taxon>Bacteria</taxon>
        <taxon>Pseudomonadati</taxon>
        <taxon>Thermomicrobiota</taxon>
        <taxon>Thermomicrobia</taxon>
        <taxon>Sphaerobacterales</taxon>
        <taxon>Sphaerobacterineae</taxon>
        <taxon>Sphaerobacteraceae</taxon>
        <taxon>Nitrolancea</taxon>
    </lineage>
</organism>
<name>I4EKH6_9BACT</name>
<dbReference type="GO" id="GO:0018169">
    <property type="term" value="F:ribosomal S6-glutamic acid ligase activity"/>
    <property type="evidence" value="ECO:0007669"/>
    <property type="project" value="TreeGrafter"/>
</dbReference>
<reference evidence="3 4" key="1">
    <citation type="journal article" date="2012" name="ISME J.">
        <title>Nitrification expanded: discovery, physiology and genomics of a nitrite-oxidizing bacterium from the phylum Chloroflexi.</title>
        <authorList>
            <person name="Sorokin D.Y."/>
            <person name="Lucker S."/>
            <person name="Vejmelkova D."/>
            <person name="Kostrikina N.A."/>
            <person name="Kleerebezem R."/>
            <person name="Rijpstra W.I."/>
            <person name="Damste J.S."/>
            <person name="Le Paslier D."/>
            <person name="Muyzer G."/>
            <person name="Wagner M."/>
            <person name="van Loosdrecht M.C."/>
            <person name="Daims H."/>
        </authorList>
    </citation>
    <scope>NUCLEOTIDE SEQUENCE [LARGE SCALE GENOMIC DNA]</scope>
    <source>
        <strain evidence="4">none</strain>
    </source>
</reference>
<dbReference type="InterPro" id="IPR048936">
    <property type="entry name" value="MvdD-like_ATPgrasp"/>
</dbReference>
<dbReference type="PANTHER" id="PTHR21621">
    <property type="entry name" value="RIBOSOMAL PROTEIN S6 MODIFICATION PROTEIN"/>
    <property type="match status" value="1"/>
</dbReference>
<keyword evidence="1" id="KW-0067">ATP-binding</keyword>
<dbReference type="AlphaFoldDB" id="I4EKH6"/>